<dbReference type="Proteomes" id="UP001642540">
    <property type="component" value="Unassembled WGS sequence"/>
</dbReference>
<evidence type="ECO:0000313" key="4">
    <source>
        <dbReference type="EMBL" id="CAL8085960.1"/>
    </source>
</evidence>
<feature type="compositionally biased region" description="Basic residues" evidence="2">
    <location>
        <begin position="425"/>
        <end position="434"/>
    </location>
</feature>
<proteinExistence type="predicted"/>
<organism evidence="4 5">
    <name type="scientific">Orchesella dallaii</name>
    <dbReference type="NCBI Taxonomy" id="48710"/>
    <lineage>
        <taxon>Eukaryota</taxon>
        <taxon>Metazoa</taxon>
        <taxon>Ecdysozoa</taxon>
        <taxon>Arthropoda</taxon>
        <taxon>Hexapoda</taxon>
        <taxon>Collembola</taxon>
        <taxon>Entomobryomorpha</taxon>
        <taxon>Entomobryoidea</taxon>
        <taxon>Orchesellidae</taxon>
        <taxon>Orchesellinae</taxon>
        <taxon>Orchesella</taxon>
    </lineage>
</organism>
<reference evidence="4 5" key="1">
    <citation type="submission" date="2024-08" db="EMBL/GenBank/DDBJ databases">
        <authorList>
            <person name="Cucini C."/>
            <person name="Frati F."/>
        </authorList>
    </citation>
    <scope>NUCLEOTIDE SEQUENCE [LARGE SCALE GENOMIC DNA]</scope>
</reference>
<dbReference type="Gene3D" id="3.30.160.60">
    <property type="entry name" value="Classic Zinc Finger"/>
    <property type="match status" value="1"/>
</dbReference>
<feature type="region of interest" description="Disordered" evidence="2">
    <location>
        <begin position="88"/>
        <end position="114"/>
    </location>
</feature>
<dbReference type="PROSITE" id="PS50157">
    <property type="entry name" value="ZINC_FINGER_C2H2_2"/>
    <property type="match status" value="2"/>
</dbReference>
<dbReference type="InterPro" id="IPR013087">
    <property type="entry name" value="Znf_C2H2_type"/>
</dbReference>
<keyword evidence="5" id="KW-1185">Reference proteome</keyword>
<evidence type="ECO:0000256" key="1">
    <source>
        <dbReference type="PROSITE-ProRule" id="PRU00042"/>
    </source>
</evidence>
<dbReference type="EMBL" id="CAXLJM020000019">
    <property type="protein sequence ID" value="CAL8085960.1"/>
    <property type="molecule type" value="Genomic_DNA"/>
</dbReference>
<sequence length="581" mass="64483">MASDCQHHCYEEVEKMIKGFVSKMSGEVESIYFQEDADYNTNLKNDSSNEPLKHRFLLSFTAPCNRIQNVGSDPDQVEVLQAVTHESGSLKGDNLSQTQQSQNSLHDAHVCSPAPPNRTTPYYELPMNLNYFQDSEGSRFSMNSEDPYSLHFPYEVDMMMHDQLMNANSESETIAVSMTQVETEMVENSTETLLTSPEGAEYTELTNFPGIIFPLSTLSSEELHATIDHQLSKNTPTLKQMEWGNQLFNNLNHLSSETDKNKLSPQQQSSEVSSSSGTFLPVSPTTYNDGRVNPTSASGTCTEESEPQDYISNVTIPYTSLQQLGNHGSMNIIIAGTEILQQEGVAPAKLPAVSSLFSTGSYSNFSWTSVENKAPPVQQVVRVAKHFPIQRHTSGSRPTLLLPKPKSVSMTNAEPSQATILVPKTRSRKKSPLKKNKEPAAEEPQSQSMFSDTPSNAPKGHTYESWILQEGLYKVRKQGSHKTDDKDFYPYACPACDKRYKNPNGIKYHAKYAHGPKCVYVCDTCKREYSTKHGLAAHKRIHIQTFSPPRAEIRASDGLPAGSTTIAFFTSATTQQNSAMA</sequence>
<feature type="compositionally biased region" description="Polar residues" evidence="2">
    <location>
        <begin position="283"/>
        <end position="302"/>
    </location>
</feature>
<name>A0ABP1Q1N8_9HEXA</name>
<dbReference type="InterPro" id="IPR036236">
    <property type="entry name" value="Znf_C2H2_sf"/>
</dbReference>
<feature type="region of interest" description="Disordered" evidence="2">
    <location>
        <begin position="392"/>
        <end position="461"/>
    </location>
</feature>
<feature type="compositionally biased region" description="Low complexity" evidence="2">
    <location>
        <begin position="264"/>
        <end position="276"/>
    </location>
</feature>
<gene>
    <name evidence="4" type="ORF">ODALV1_LOCUS6286</name>
</gene>
<dbReference type="SMART" id="SM00355">
    <property type="entry name" value="ZnF_C2H2"/>
    <property type="match status" value="2"/>
</dbReference>
<comment type="caution">
    <text evidence="4">The sequence shown here is derived from an EMBL/GenBank/DDBJ whole genome shotgun (WGS) entry which is preliminary data.</text>
</comment>
<feature type="region of interest" description="Disordered" evidence="2">
    <location>
        <begin position="256"/>
        <end position="306"/>
    </location>
</feature>
<feature type="compositionally biased region" description="Polar residues" evidence="2">
    <location>
        <begin position="408"/>
        <end position="419"/>
    </location>
</feature>
<feature type="compositionally biased region" description="Polar residues" evidence="2">
    <location>
        <begin position="444"/>
        <end position="456"/>
    </location>
</feature>
<evidence type="ECO:0000259" key="3">
    <source>
        <dbReference type="PROSITE" id="PS50157"/>
    </source>
</evidence>
<keyword evidence="1" id="KW-0862">Zinc</keyword>
<dbReference type="SUPFAM" id="SSF57667">
    <property type="entry name" value="beta-beta-alpha zinc fingers"/>
    <property type="match status" value="1"/>
</dbReference>
<dbReference type="Pfam" id="PF00096">
    <property type="entry name" value="zf-C2H2"/>
    <property type="match status" value="1"/>
</dbReference>
<feature type="domain" description="C2H2-type" evidence="3">
    <location>
        <begin position="491"/>
        <end position="514"/>
    </location>
</feature>
<dbReference type="PROSITE" id="PS00028">
    <property type="entry name" value="ZINC_FINGER_C2H2_1"/>
    <property type="match status" value="2"/>
</dbReference>
<accession>A0ABP1Q1N8</accession>
<protein>
    <recommendedName>
        <fullName evidence="3">C2H2-type domain-containing protein</fullName>
    </recommendedName>
</protein>
<feature type="compositionally biased region" description="Low complexity" evidence="2">
    <location>
        <begin position="94"/>
        <end position="105"/>
    </location>
</feature>
<keyword evidence="1" id="KW-0479">Metal-binding</keyword>
<evidence type="ECO:0000256" key="2">
    <source>
        <dbReference type="SAM" id="MobiDB-lite"/>
    </source>
</evidence>
<feature type="domain" description="C2H2-type" evidence="3">
    <location>
        <begin position="520"/>
        <end position="542"/>
    </location>
</feature>
<evidence type="ECO:0000313" key="5">
    <source>
        <dbReference type="Proteomes" id="UP001642540"/>
    </source>
</evidence>
<keyword evidence="1" id="KW-0863">Zinc-finger</keyword>